<evidence type="ECO:0000313" key="2">
    <source>
        <dbReference type="Proteomes" id="UP000826195"/>
    </source>
</evidence>
<proteinExistence type="predicted"/>
<dbReference type="EMBL" id="JAHXZJ010001864">
    <property type="protein sequence ID" value="KAH0550110.1"/>
    <property type="molecule type" value="Genomic_DNA"/>
</dbReference>
<keyword evidence="2" id="KW-1185">Reference proteome</keyword>
<protein>
    <submittedName>
        <fullName evidence="1">Uncharacterized protein</fullName>
    </submittedName>
</protein>
<evidence type="ECO:0000313" key="1">
    <source>
        <dbReference type="EMBL" id="KAH0550110.1"/>
    </source>
</evidence>
<name>A0AAV7ICW2_COTGL</name>
<organism evidence="1 2">
    <name type="scientific">Cotesia glomerata</name>
    <name type="common">Lepidopteran parasitic wasp</name>
    <name type="synonym">Apanteles glomeratus</name>
    <dbReference type="NCBI Taxonomy" id="32391"/>
    <lineage>
        <taxon>Eukaryota</taxon>
        <taxon>Metazoa</taxon>
        <taxon>Ecdysozoa</taxon>
        <taxon>Arthropoda</taxon>
        <taxon>Hexapoda</taxon>
        <taxon>Insecta</taxon>
        <taxon>Pterygota</taxon>
        <taxon>Neoptera</taxon>
        <taxon>Endopterygota</taxon>
        <taxon>Hymenoptera</taxon>
        <taxon>Apocrita</taxon>
        <taxon>Ichneumonoidea</taxon>
        <taxon>Braconidae</taxon>
        <taxon>Microgastrinae</taxon>
        <taxon>Cotesia</taxon>
    </lineage>
</organism>
<gene>
    <name evidence="1" type="ORF">KQX54_017457</name>
</gene>
<comment type="caution">
    <text evidence="1">The sequence shown here is derived from an EMBL/GenBank/DDBJ whole genome shotgun (WGS) entry which is preliminary data.</text>
</comment>
<dbReference type="AlphaFoldDB" id="A0AAV7ICW2"/>
<dbReference type="Proteomes" id="UP000826195">
    <property type="component" value="Unassembled WGS sequence"/>
</dbReference>
<sequence length="167" mass="18604">MIIARASFSISHSSTRPIELEFNPDMITAQFTQANPRATGTGSGRQLSINYTANPNRSRCKIYAIDNSSPVPVSFILLDWVLSLCIPTAEPIRYSYIPPERYALSPECMHLALDLASLQPTIRSLLSGKWVDYNCSRSRTPDLNLSRVPGSLGCFRFPHRNCSKIPS</sequence>
<accession>A0AAV7ICW2</accession>
<reference evidence="1 2" key="1">
    <citation type="journal article" date="2021" name="J. Hered.">
        <title>A chromosome-level genome assembly of the parasitoid wasp, Cotesia glomerata (Hymenoptera: Braconidae).</title>
        <authorList>
            <person name="Pinto B.J."/>
            <person name="Weis J.J."/>
            <person name="Gamble T."/>
            <person name="Ode P.J."/>
            <person name="Paul R."/>
            <person name="Zaspel J.M."/>
        </authorList>
    </citation>
    <scope>NUCLEOTIDE SEQUENCE [LARGE SCALE GENOMIC DNA]</scope>
    <source>
        <strain evidence="1">CgM1</strain>
    </source>
</reference>